<organism evidence="7 8">
    <name type="scientific">Thalassobacterium maritimum</name>
    <dbReference type="NCBI Taxonomy" id="3041265"/>
    <lineage>
        <taxon>Bacteria</taxon>
        <taxon>Pseudomonadati</taxon>
        <taxon>Verrucomicrobiota</taxon>
        <taxon>Opitutia</taxon>
        <taxon>Puniceicoccales</taxon>
        <taxon>Coraliomargaritaceae</taxon>
        <taxon>Thalassobacterium</taxon>
    </lineage>
</organism>
<dbReference type="InterPro" id="IPR036291">
    <property type="entry name" value="NAD(P)-bd_dom_sf"/>
</dbReference>
<feature type="binding site" evidence="5">
    <location>
        <begin position="164"/>
        <end position="167"/>
    </location>
    <ligand>
        <name>NADP(+)</name>
        <dbReference type="ChEBI" id="CHEBI:58349"/>
    </ligand>
</feature>
<feature type="binding site" evidence="5">
    <location>
        <position position="188"/>
    </location>
    <ligand>
        <name>substrate</name>
    </ligand>
</feature>
<comment type="similarity">
    <text evidence="1 5">Belongs to the NAD(P)-dependent epimerase/dehydratase family. Fucose synthase subfamily.</text>
</comment>
<dbReference type="EC" id="1.1.1.271" evidence="5"/>
<dbReference type="CDD" id="cd05239">
    <property type="entry name" value="GDP_FS_SDR_e"/>
    <property type="match status" value="1"/>
</dbReference>
<feature type="binding site" evidence="5">
    <location>
        <begin position="106"/>
        <end position="109"/>
    </location>
    <ligand>
        <name>NADP(+)</name>
        <dbReference type="ChEBI" id="CHEBI:58349"/>
    </ligand>
</feature>
<comment type="pathway">
    <text evidence="5">Nucleotide-sugar biosynthesis; GDP-L-fucose biosynthesis via de novo pathway; GDP-L-fucose from GDP-alpha-D-mannose: step 2/2.</text>
</comment>
<dbReference type="EMBL" id="JARXHW010000001">
    <property type="protein sequence ID" value="MDQ8205984.1"/>
    <property type="molecule type" value="Genomic_DNA"/>
</dbReference>
<evidence type="ECO:0000313" key="8">
    <source>
        <dbReference type="Proteomes" id="UP001225316"/>
    </source>
</evidence>
<dbReference type="PANTHER" id="PTHR43238">
    <property type="entry name" value="GDP-L-FUCOSE SYNTHASE"/>
    <property type="match status" value="1"/>
</dbReference>
<dbReference type="Proteomes" id="UP001225316">
    <property type="component" value="Unassembled WGS sequence"/>
</dbReference>
<dbReference type="SUPFAM" id="SSF51735">
    <property type="entry name" value="NAD(P)-binding Rossmann-fold domains"/>
    <property type="match status" value="1"/>
</dbReference>
<evidence type="ECO:0000259" key="6">
    <source>
        <dbReference type="Pfam" id="PF01370"/>
    </source>
</evidence>
<feature type="binding site" evidence="5">
    <location>
        <position position="180"/>
    </location>
    <ligand>
        <name>NADP(+)</name>
        <dbReference type="ChEBI" id="CHEBI:58349"/>
    </ligand>
</feature>
<evidence type="ECO:0000256" key="4">
    <source>
        <dbReference type="ARBA" id="ARBA00023235"/>
    </source>
</evidence>
<feature type="binding site" evidence="5">
    <location>
        <begin position="11"/>
        <end position="17"/>
    </location>
    <ligand>
        <name>NADP(+)</name>
        <dbReference type="ChEBI" id="CHEBI:58349"/>
    </ligand>
</feature>
<gene>
    <name evidence="5" type="primary">fcl</name>
    <name evidence="7" type="ORF">QEH52_00555</name>
</gene>
<dbReference type="RefSeq" id="WP_308947959.1">
    <property type="nucleotide sequence ID" value="NZ_JARXHW010000001.1"/>
</dbReference>
<dbReference type="PANTHER" id="PTHR43238:SF1">
    <property type="entry name" value="GDP-L-FUCOSE SYNTHASE"/>
    <property type="match status" value="1"/>
</dbReference>
<dbReference type="InterPro" id="IPR028614">
    <property type="entry name" value="GDP_fucose/colitose_synth"/>
</dbReference>
<reference evidence="7 8" key="1">
    <citation type="submission" date="2023-04" db="EMBL/GenBank/DDBJ databases">
        <title>A novel bacteria isolated from coastal sediment.</title>
        <authorList>
            <person name="Liu X.-J."/>
            <person name="Du Z.-J."/>
        </authorList>
    </citation>
    <scope>NUCLEOTIDE SEQUENCE [LARGE SCALE GENOMIC DNA]</scope>
    <source>
        <strain evidence="7 8">SDUM461003</strain>
    </source>
</reference>
<proteinExistence type="inferred from homology"/>
<evidence type="ECO:0000256" key="1">
    <source>
        <dbReference type="ARBA" id="ARBA00005959"/>
    </source>
</evidence>
<evidence type="ECO:0000256" key="5">
    <source>
        <dbReference type="HAMAP-Rule" id="MF_00956"/>
    </source>
</evidence>
<comment type="caution">
    <text evidence="7">The sequence shown here is derived from an EMBL/GenBank/DDBJ whole genome shotgun (WGS) entry which is preliminary data.</text>
</comment>
<keyword evidence="8" id="KW-1185">Reference proteome</keyword>
<feature type="site" description="Important for catalytic activity" evidence="5">
    <location>
        <position position="108"/>
    </location>
</feature>
<evidence type="ECO:0000256" key="3">
    <source>
        <dbReference type="ARBA" id="ARBA00023002"/>
    </source>
</evidence>
<feature type="binding site" evidence="5">
    <location>
        <position position="203"/>
    </location>
    <ligand>
        <name>substrate</name>
    </ligand>
</feature>
<evidence type="ECO:0000313" key="7">
    <source>
        <dbReference type="EMBL" id="MDQ8205984.1"/>
    </source>
</evidence>
<comment type="function">
    <text evidence="5">Catalyzes the two-step NADP-dependent conversion of GDP-4-dehydro-6-deoxy-D-mannose to GDP-fucose, involving an epimerase and a reductase reaction.</text>
</comment>
<dbReference type="Gene3D" id="3.90.25.10">
    <property type="entry name" value="UDP-galactose 4-epimerase, domain 1"/>
    <property type="match status" value="1"/>
</dbReference>
<dbReference type="HAMAP" id="MF_00956">
    <property type="entry name" value="GDP_fucose_synth"/>
    <property type="match status" value="1"/>
</dbReference>
<keyword evidence="4 5" id="KW-0413">Isomerase</keyword>
<keyword evidence="2 5" id="KW-0521">NADP</keyword>
<keyword evidence="5" id="KW-0511">Multifunctional enzyme</keyword>
<accession>A0ABU1AP91</accession>
<dbReference type="Pfam" id="PF01370">
    <property type="entry name" value="Epimerase"/>
    <property type="match status" value="1"/>
</dbReference>
<feature type="binding site" evidence="5">
    <location>
        <position position="141"/>
    </location>
    <ligand>
        <name>NADP(+)</name>
        <dbReference type="ChEBI" id="CHEBI:58349"/>
    </ligand>
</feature>
<keyword evidence="3 5" id="KW-0560">Oxidoreductase</keyword>
<comment type="catalytic activity">
    <reaction evidence="5">
        <text>GDP-beta-L-fucose + NADP(+) = GDP-4-dehydro-alpha-D-rhamnose + NADPH + H(+)</text>
        <dbReference type="Rhea" id="RHEA:18885"/>
        <dbReference type="ChEBI" id="CHEBI:15378"/>
        <dbReference type="ChEBI" id="CHEBI:57273"/>
        <dbReference type="ChEBI" id="CHEBI:57783"/>
        <dbReference type="ChEBI" id="CHEBI:57964"/>
        <dbReference type="ChEBI" id="CHEBI:58349"/>
        <dbReference type="EC" id="1.1.1.271"/>
    </reaction>
</comment>
<feature type="site" description="Important for catalytic activity" evidence="5">
    <location>
        <position position="110"/>
    </location>
</feature>
<feature type="domain" description="NAD-dependent epimerase/dehydratase" evidence="6">
    <location>
        <begin position="7"/>
        <end position="238"/>
    </location>
</feature>
<feature type="binding site" evidence="5">
    <location>
        <position position="270"/>
    </location>
    <ligand>
        <name>substrate</name>
    </ligand>
</feature>
<dbReference type="InterPro" id="IPR001509">
    <property type="entry name" value="Epimerase_deHydtase"/>
</dbReference>
<evidence type="ECO:0000256" key="2">
    <source>
        <dbReference type="ARBA" id="ARBA00022857"/>
    </source>
</evidence>
<dbReference type="Gene3D" id="3.40.50.720">
    <property type="entry name" value="NAD(P)-binding Rossmann-like Domain"/>
    <property type="match status" value="1"/>
</dbReference>
<feature type="active site" description="Proton donor/acceptor" evidence="5">
    <location>
        <position position="137"/>
    </location>
</feature>
<protein>
    <recommendedName>
        <fullName evidence="5">GDP-L-fucose synthase</fullName>
        <ecNumber evidence="5">1.1.1.271</ecNumber>
    </recommendedName>
    <alternativeName>
        <fullName evidence="5">GDP-4-keto-6-deoxy-D-mannose-3,5-epimerase-4-reductase</fullName>
    </alternativeName>
</protein>
<name>A0ABU1AP91_9BACT</name>
<sequence>MDKQDKIYIAGHRGMVGGAVVRALKSAGYDSILTRTRSELNLLDQSAVQAFFEAERPDVAVIAAARVGGIHANNTYPAEFMYENLAIAQNTIHAAYQAGVKRLLFLGSTCIYPKLAEQPIREESLLTAALEPTNEAYAIAKIAGLKMCEFYRRQYGVCYHSAMPTNLYGQGDNYHPQNSHVLPALIRRFHEAKLNEAPEVAIWGTGTPLREFLHADDAAAGILHLLQLENPPDWVNLGCGTDISIGDLARLVMQVVGYQGELRFDTSKPDGTPRKLTDISKIKATGWSPEIDIEQGVAMAYRSFLEEQADGTLRE</sequence>
<feature type="binding site" evidence="5">
    <location>
        <position position="210"/>
    </location>
    <ligand>
        <name>substrate</name>
    </ligand>
</feature>